<evidence type="ECO:0000259" key="11">
    <source>
        <dbReference type="Pfam" id="PF21014"/>
    </source>
</evidence>
<keyword evidence="5" id="KW-0631">Potassium channel</keyword>
<keyword evidence="9" id="KW-0472">Membrane</keyword>
<dbReference type="GeneTree" id="ENSGT00940000168407"/>
<keyword evidence="6" id="KW-0630">Potassium</keyword>
<evidence type="ECO:0000256" key="6">
    <source>
        <dbReference type="ARBA" id="ARBA00022958"/>
    </source>
</evidence>
<dbReference type="PANTHER" id="PTHR10027:SF33">
    <property type="entry name" value="CALCIUM-ACTIVATED POTASSIUM CHANNEL SUBUNIT ALPHA-1-RELATED"/>
    <property type="match status" value="1"/>
</dbReference>
<keyword evidence="2" id="KW-0813">Transport</keyword>
<dbReference type="Ensembl" id="ENSCMIT00000002488.1">
    <property type="protein sequence ID" value="ENSCMIP00000002402.1"/>
    <property type="gene ID" value="ENSCMIG00000001418.1"/>
</dbReference>
<reference evidence="13" key="3">
    <citation type="journal article" date="2014" name="Nature">
        <title>Elephant shark genome provides unique insights into gnathostome evolution.</title>
        <authorList>
            <consortium name="International Elephant Shark Genome Sequencing Consortium"/>
            <person name="Venkatesh B."/>
            <person name="Lee A.P."/>
            <person name="Ravi V."/>
            <person name="Maurya A.K."/>
            <person name="Lian M.M."/>
            <person name="Swann J.B."/>
            <person name="Ohta Y."/>
            <person name="Flajnik M.F."/>
            <person name="Sutoh Y."/>
            <person name="Kasahara M."/>
            <person name="Hoon S."/>
            <person name="Gangu V."/>
            <person name="Roy S.W."/>
            <person name="Irimia M."/>
            <person name="Korzh V."/>
            <person name="Kondrychyn I."/>
            <person name="Lim Z.W."/>
            <person name="Tay B.H."/>
            <person name="Tohari S."/>
            <person name="Kong K.W."/>
            <person name="Ho S."/>
            <person name="Lorente-Galdos B."/>
            <person name="Quilez J."/>
            <person name="Marques-Bonet T."/>
            <person name="Raney B.J."/>
            <person name="Ingham P.W."/>
            <person name="Tay A."/>
            <person name="Hillier L.W."/>
            <person name="Minx P."/>
            <person name="Boehm T."/>
            <person name="Wilson R.K."/>
            <person name="Brenner S."/>
            <person name="Warren W.C."/>
        </authorList>
    </citation>
    <scope>NUCLEOTIDE SEQUENCE [LARGE SCALE GENOMIC DNA]</scope>
</reference>
<name>A0A4W3GHC8_CALMI</name>
<feature type="domain" description="Ca2+-activated K+ channel Slowpoke-like C-terminal" evidence="11">
    <location>
        <begin position="45"/>
        <end position="160"/>
    </location>
</feature>
<dbReference type="InterPro" id="IPR048735">
    <property type="entry name" value="Slowpoke-like_C"/>
</dbReference>
<evidence type="ECO:0000256" key="10">
    <source>
        <dbReference type="ARBA" id="ARBA00023303"/>
    </source>
</evidence>
<keyword evidence="13" id="KW-1185">Reference proteome</keyword>
<keyword evidence="8" id="KW-0406">Ion transport</keyword>
<dbReference type="Proteomes" id="UP000314986">
    <property type="component" value="Unassembled WGS sequence"/>
</dbReference>
<keyword evidence="7" id="KW-1133">Transmembrane helix</keyword>
<sequence length="219" mass="25049">MLQCSVDLAMTLRQERRVMTCKTTSPNSTSESLPSPPWTYFNENILTLIRTLVTGGATHELEEQLGDEDVLRGGSDIEHHMVNRQRCKLARMTLCDKRFREYADNGNYGDLFCKALNVYGILCFGLFRLQNSKFESKARYVITNPPGNFKLNNTDFVMCSVPYKDIITIETPTYCWKNYSAKFITNPTHHRKSITFVPPVRVSLPAQVQSRPPSIENKV</sequence>
<dbReference type="PANTHER" id="PTHR10027">
    <property type="entry name" value="CALCIUM-ACTIVATED POTASSIUM CHANNEL ALPHA CHAIN"/>
    <property type="match status" value="1"/>
</dbReference>
<evidence type="ECO:0000256" key="4">
    <source>
        <dbReference type="ARBA" id="ARBA00022692"/>
    </source>
</evidence>
<keyword evidence="10" id="KW-0407">Ion channel</keyword>
<evidence type="ECO:0000256" key="5">
    <source>
        <dbReference type="ARBA" id="ARBA00022826"/>
    </source>
</evidence>
<reference evidence="12" key="4">
    <citation type="submission" date="2025-08" db="UniProtKB">
        <authorList>
            <consortium name="Ensembl"/>
        </authorList>
    </citation>
    <scope>IDENTIFICATION</scope>
</reference>
<keyword evidence="4" id="KW-0812">Transmembrane</keyword>
<dbReference type="AlphaFoldDB" id="A0A4W3GHC8"/>
<evidence type="ECO:0000256" key="3">
    <source>
        <dbReference type="ARBA" id="ARBA00022538"/>
    </source>
</evidence>
<evidence type="ECO:0000256" key="1">
    <source>
        <dbReference type="ARBA" id="ARBA00004141"/>
    </source>
</evidence>
<comment type="subcellular location">
    <subcellularLocation>
        <location evidence="1">Membrane</location>
        <topology evidence="1">Multi-pass membrane protein</topology>
    </subcellularLocation>
</comment>
<dbReference type="GO" id="GO:0060072">
    <property type="term" value="F:large conductance calcium-activated potassium channel activity"/>
    <property type="evidence" value="ECO:0007669"/>
    <property type="project" value="TreeGrafter"/>
</dbReference>
<accession>A0A4W3GHC8</accession>
<evidence type="ECO:0000256" key="8">
    <source>
        <dbReference type="ARBA" id="ARBA00023065"/>
    </source>
</evidence>
<evidence type="ECO:0000313" key="13">
    <source>
        <dbReference type="Proteomes" id="UP000314986"/>
    </source>
</evidence>
<reference evidence="13" key="1">
    <citation type="journal article" date="2006" name="Science">
        <title>Ancient noncoding elements conserved in the human genome.</title>
        <authorList>
            <person name="Venkatesh B."/>
            <person name="Kirkness E.F."/>
            <person name="Loh Y.H."/>
            <person name="Halpern A.L."/>
            <person name="Lee A.P."/>
            <person name="Johnson J."/>
            <person name="Dandona N."/>
            <person name="Viswanathan L.D."/>
            <person name="Tay A."/>
            <person name="Venter J.C."/>
            <person name="Strausberg R.L."/>
            <person name="Brenner S."/>
        </authorList>
    </citation>
    <scope>NUCLEOTIDE SEQUENCE [LARGE SCALE GENOMIC DNA]</scope>
</reference>
<reference evidence="12" key="5">
    <citation type="submission" date="2025-09" db="UniProtKB">
        <authorList>
            <consortium name="Ensembl"/>
        </authorList>
    </citation>
    <scope>IDENTIFICATION</scope>
</reference>
<keyword evidence="3" id="KW-0633">Potassium transport</keyword>
<dbReference type="InterPro" id="IPR047871">
    <property type="entry name" value="K_chnl_Slo-like"/>
</dbReference>
<reference evidence="13" key="2">
    <citation type="journal article" date="2007" name="PLoS Biol.">
        <title>Survey sequencing and comparative analysis of the elephant shark (Callorhinchus milii) genome.</title>
        <authorList>
            <person name="Venkatesh B."/>
            <person name="Kirkness E.F."/>
            <person name="Loh Y.H."/>
            <person name="Halpern A.L."/>
            <person name="Lee A.P."/>
            <person name="Johnson J."/>
            <person name="Dandona N."/>
            <person name="Viswanathan L.D."/>
            <person name="Tay A."/>
            <person name="Venter J.C."/>
            <person name="Strausberg R.L."/>
            <person name="Brenner S."/>
        </authorList>
    </citation>
    <scope>NUCLEOTIDE SEQUENCE [LARGE SCALE GENOMIC DNA]</scope>
</reference>
<protein>
    <submittedName>
        <fullName evidence="12">Calcium-activated potassium channel subunit alpha-1-like</fullName>
    </submittedName>
</protein>
<evidence type="ECO:0000256" key="2">
    <source>
        <dbReference type="ARBA" id="ARBA00022448"/>
    </source>
</evidence>
<proteinExistence type="predicted"/>
<organism evidence="12 13">
    <name type="scientific">Callorhinchus milii</name>
    <name type="common">Ghost shark</name>
    <dbReference type="NCBI Taxonomy" id="7868"/>
    <lineage>
        <taxon>Eukaryota</taxon>
        <taxon>Metazoa</taxon>
        <taxon>Chordata</taxon>
        <taxon>Craniata</taxon>
        <taxon>Vertebrata</taxon>
        <taxon>Chondrichthyes</taxon>
        <taxon>Holocephali</taxon>
        <taxon>Chimaeriformes</taxon>
        <taxon>Callorhinchidae</taxon>
        <taxon>Callorhinchus</taxon>
    </lineage>
</organism>
<evidence type="ECO:0000256" key="9">
    <source>
        <dbReference type="ARBA" id="ARBA00023136"/>
    </source>
</evidence>
<dbReference type="Pfam" id="PF21014">
    <property type="entry name" value="Slowpoke_C"/>
    <property type="match status" value="1"/>
</dbReference>
<evidence type="ECO:0000313" key="12">
    <source>
        <dbReference type="Ensembl" id="ENSCMIP00000002402.1"/>
    </source>
</evidence>
<evidence type="ECO:0000256" key="7">
    <source>
        <dbReference type="ARBA" id="ARBA00022989"/>
    </source>
</evidence>
<dbReference type="GO" id="GO:0045211">
    <property type="term" value="C:postsynaptic membrane"/>
    <property type="evidence" value="ECO:0007669"/>
    <property type="project" value="TreeGrafter"/>
</dbReference>